<comment type="caution">
    <text evidence="4">The sequence shown here is derived from an EMBL/GenBank/DDBJ whole genome shotgun (WGS) entry which is preliminary data.</text>
</comment>
<organism evidence="4 5">
    <name type="scientific">Thermacetogenium phaeum</name>
    <dbReference type="NCBI Taxonomy" id="85874"/>
    <lineage>
        <taxon>Bacteria</taxon>
        <taxon>Bacillati</taxon>
        <taxon>Bacillota</taxon>
        <taxon>Clostridia</taxon>
        <taxon>Thermoanaerobacterales</taxon>
        <taxon>Thermoanaerobacteraceae</taxon>
        <taxon>Thermacetogenium</taxon>
    </lineage>
</organism>
<dbReference type="AlphaFoldDB" id="A0A101FHG6"/>
<gene>
    <name evidence="4" type="ORF">XD66_0156</name>
</gene>
<dbReference type="Proteomes" id="UP000053326">
    <property type="component" value="Unassembled WGS sequence"/>
</dbReference>
<name>A0A101FHG6_9THEO</name>
<dbReference type="InterPro" id="IPR038601">
    <property type="entry name" value="MttB-like_sf"/>
</dbReference>
<dbReference type="Gene3D" id="3.20.20.480">
    <property type="entry name" value="Trimethylamine methyltransferase-like"/>
    <property type="match status" value="1"/>
</dbReference>
<protein>
    <submittedName>
        <fullName evidence="4">Trimethylamine methyltransferase</fullName>
    </submittedName>
</protein>
<dbReference type="InterPro" id="IPR010426">
    <property type="entry name" value="MTTB_MeTrfase"/>
</dbReference>
<dbReference type="GO" id="GO:0015948">
    <property type="term" value="P:methanogenesis"/>
    <property type="evidence" value="ECO:0007669"/>
    <property type="project" value="InterPro"/>
</dbReference>
<evidence type="ECO:0000313" key="4">
    <source>
        <dbReference type="EMBL" id="KUK37123.1"/>
    </source>
</evidence>
<feature type="non-terminal residue" evidence="4">
    <location>
        <position position="390"/>
    </location>
</feature>
<dbReference type="GO" id="GO:0008168">
    <property type="term" value="F:methyltransferase activity"/>
    <property type="evidence" value="ECO:0007669"/>
    <property type="project" value="UniProtKB-KW"/>
</dbReference>
<keyword evidence="2 4" id="KW-0489">Methyltransferase</keyword>
<dbReference type="GO" id="GO:0032259">
    <property type="term" value="P:methylation"/>
    <property type="evidence" value="ECO:0007669"/>
    <property type="project" value="UniProtKB-KW"/>
</dbReference>
<accession>A0A101FHG6</accession>
<evidence type="ECO:0000256" key="1">
    <source>
        <dbReference type="ARBA" id="ARBA00007137"/>
    </source>
</evidence>
<dbReference type="EMBL" id="LGFO01000009">
    <property type="protein sequence ID" value="KUK37123.1"/>
    <property type="molecule type" value="Genomic_DNA"/>
</dbReference>
<evidence type="ECO:0000256" key="3">
    <source>
        <dbReference type="ARBA" id="ARBA00022679"/>
    </source>
</evidence>
<comment type="similarity">
    <text evidence="1">Belongs to the trimethylamine methyltransferase family.</text>
</comment>
<reference evidence="5" key="1">
    <citation type="journal article" date="2015" name="MBio">
        <title>Genome-Resolved Metagenomic Analysis Reveals Roles for Candidate Phyla and Other Microbial Community Members in Biogeochemical Transformations in Oil Reservoirs.</title>
        <authorList>
            <person name="Hu P."/>
            <person name="Tom L."/>
            <person name="Singh A."/>
            <person name="Thomas B.C."/>
            <person name="Baker B.J."/>
            <person name="Piceno Y.M."/>
            <person name="Andersen G.L."/>
            <person name="Banfield J.F."/>
        </authorList>
    </citation>
    <scope>NUCLEOTIDE SEQUENCE [LARGE SCALE GENOMIC DNA]</scope>
</reference>
<evidence type="ECO:0000313" key="5">
    <source>
        <dbReference type="Proteomes" id="UP000053326"/>
    </source>
</evidence>
<evidence type="ECO:0000256" key="2">
    <source>
        <dbReference type="ARBA" id="ARBA00022603"/>
    </source>
</evidence>
<keyword evidence="3 4" id="KW-0808">Transferase</keyword>
<proteinExistence type="inferred from homology"/>
<sequence>MKFEILPEEELLKVHEASVEILKNTGIRTTSPKFRSFLLDNGCKEKKDRITFTDDVIEKALKSVPGPWEITSRNGEHVLELCRNRAYGQVCVGMPAVIDLDTGQRRDALLKDLQDFTRLADALEYINVVSPLYPRDVSQKAIVTIEAATLLRNTTKPIRLCLESHDEWPYIHDVLLAVAGSEEALREKGLGYYEVSPISPLDFGTGPAEALMDVVEAGLPLGIDPAPIMGATSPITILGNVAQHNAEILAAVIACQLMSPGHRVVMSPRAGGIMDMRTGVALWAIPEMGIGGALAVQLARHYGIPRGAGCYTGASKAADAQSGYEHIYNALLPALIGIDFCASAGIVDNALVGSYEMLVIDNELSSIIQHTVKGLEVNEDKLAVAIVDEV</sequence>
<dbReference type="Pfam" id="PF06253">
    <property type="entry name" value="MTTB"/>
    <property type="match status" value="1"/>
</dbReference>